<dbReference type="STRING" id="297318.BK138_08475"/>
<reference evidence="1 2" key="1">
    <citation type="submission" date="2016-11" db="EMBL/GenBank/DDBJ databases">
        <title>Paenibacillus species isolates.</title>
        <authorList>
            <person name="Beno S.M."/>
        </authorList>
    </citation>
    <scope>NUCLEOTIDE SEQUENCE [LARGE SCALE GENOMIC DNA]</scope>
    <source>
        <strain evidence="1 2">FSL R5-0378</strain>
    </source>
</reference>
<gene>
    <name evidence="1" type="ORF">BK138_08475</name>
</gene>
<dbReference type="AlphaFoldDB" id="A0A1R1F512"/>
<dbReference type="InterPro" id="IPR025855">
    <property type="entry name" value="Replic_Relax"/>
</dbReference>
<dbReference type="EMBL" id="MRTP01000001">
    <property type="protein sequence ID" value="OMF59157.1"/>
    <property type="molecule type" value="Genomic_DNA"/>
</dbReference>
<proteinExistence type="predicted"/>
<dbReference type="Proteomes" id="UP000187172">
    <property type="component" value="Unassembled WGS sequence"/>
</dbReference>
<evidence type="ECO:0000313" key="2">
    <source>
        <dbReference type="Proteomes" id="UP000187172"/>
    </source>
</evidence>
<comment type="caution">
    <text evidence="1">The sequence shown here is derived from an EMBL/GenBank/DDBJ whole genome shotgun (WGS) entry which is preliminary data.</text>
</comment>
<accession>A0A1R1F512</accession>
<keyword evidence="2" id="KW-1185">Reference proteome</keyword>
<protein>
    <recommendedName>
        <fullName evidence="3">Replication-relaxation</fullName>
    </recommendedName>
</protein>
<evidence type="ECO:0000313" key="1">
    <source>
        <dbReference type="EMBL" id="OMF59157.1"/>
    </source>
</evidence>
<name>A0A1R1F512_9BACL</name>
<organism evidence="1 2">
    <name type="scientific">Paenibacillus rhizosphaerae</name>
    <dbReference type="NCBI Taxonomy" id="297318"/>
    <lineage>
        <taxon>Bacteria</taxon>
        <taxon>Bacillati</taxon>
        <taxon>Bacillota</taxon>
        <taxon>Bacilli</taxon>
        <taxon>Bacillales</taxon>
        <taxon>Paenibacillaceae</taxon>
        <taxon>Paenibacillus</taxon>
    </lineage>
</organism>
<evidence type="ECO:0008006" key="3">
    <source>
        <dbReference type="Google" id="ProtNLM"/>
    </source>
</evidence>
<sequence length="185" mass="21675">MLSSFDSFGFLTTSQVQRLHNLGGIRNTLRILTDMKEYLHSFREGETVWYLNAAGRRTIGSETIRKRNQTTRHVIMRNEVYIAKRPELWRPEYAIKWDGKEIVCDALFRTGKEYTFVEIDLTQTMKANEGKIAAYRALRETGKWQARYGEFPRLLFVTSTNYRKERITRAVGDLVTDVVTLIDLR</sequence>
<dbReference type="Pfam" id="PF13814">
    <property type="entry name" value="Replic_Relax"/>
    <property type="match status" value="1"/>
</dbReference>